<comment type="caution">
    <text evidence="2">The sequence shown here is derived from an EMBL/GenBank/DDBJ whole genome shotgun (WGS) entry which is preliminary data.</text>
</comment>
<dbReference type="PANTHER" id="PTHR35394">
    <property type="entry name" value="DUF3176 DOMAIN-CONTAINING PROTEIN"/>
    <property type="match status" value="1"/>
</dbReference>
<name>A0AAJ0BC14_9PEZI</name>
<dbReference type="InterPro" id="IPR021514">
    <property type="entry name" value="DUF3176"/>
</dbReference>
<evidence type="ECO:0000313" key="3">
    <source>
        <dbReference type="Proteomes" id="UP001239445"/>
    </source>
</evidence>
<protein>
    <submittedName>
        <fullName evidence="2">Uncharacterized protein</fullName>
    </submittedName>
</protein>
<dbReference type="Proteomes" id="UP001239445">
    <property type="component" value="Unassembled WGS sequence"/>
</dbReference>
<evidence type="ECO:0000313" key="2">
    <source>
        <dbReference type="EMBL" id="KAK1755252.1"/>
    </source>
</evidence>
<keyword evidence="1" id="KW-0472">Membrane</keyword>
<accession>A0AAJ0BC14</accession>
<proteinExistence type="predicted"/>
<sequence length="426" mass="45779">MYTYDGKVMPQSLGGTSLHFDTVVVALVTVVRVSMGNIVEAGISQGKWVWCSARRREDGKKEVARLGDLVVFDEASRDAGPALSTKAAVYSGIISNQIPVLAAQCETGNCSWPIIPTLAACGECGSIPVYKACNETAKTCNYTTSTTSLTNIPTAARGFSQFSVTPTNGTLRPMNATDQSYFSVFEMLSVTQSEDEGTMVSGSECALWFCIQAYSISVNAGVQNESMVANWSTTALRRGGAGSHGAEHVFVNMTADTFNMDNGTRFAVTHEAMEALRGFMASITQGTVYADAGTIDSSSDWVEAMWNATDQLGPWIATLAAGLTADIRQHGTLSGAGAGRYNGYATQLMPYVKVQWFLFFLFYTIKSGILPLLFCRVDERIRDRVGDGMDEPGGVGERVGHIGVALYRAEDGQWGFRAVEGVEGMV</sequence>
<keyword evidence="1" id="KW-0812">Transmembrane</keyword>
<evidence type="ECO:0000256" key="1">
    <source>
        <dbReference type="SAM" id="Phobius"/>
    </source>
</evidence>
<dbReference type="PANTHER" id="PTHR35394:SF5">
    <property type="entry name" value="DUF3176 DOMAIN-CONTAINING PROTEIN"/>
    <property type="match status" value="1"/>
</dbReference>
<dbReference type="AlphaFoldDB" id="A0AAJ0BC14"/>
<feature type="transmembrane region" description="Helical" evidence="1">
    <location>
        <begin position="356"/>
        <end position="374"/>
    </location>
</feature>
<reference evidence="2" key="1">
    <citation type="submission" date="2023-06" db="EMBL/GenBank/DDBJ databases">
        <title>Genome-scale phylogeny and comparative genomics of the fungal order Sordariales.</title>
        <authorList>
            <consortium name="Lawrence Berkeley National Laboratory"/>
            <person name="Hensen N."/>
            <person name="Bonometti L."/>
            <person name="Westerberg I."/>
            <person name="Brannstrom I.O."/>
            <person name="Guillou S."/>
            <person name="Cros-Aarteil S."/>
            <person name="Calhoun S."/>
            <person name="Haridas S."/>
            <person name="Kuo A."/>
            <person name="Mondo S."/>
            <person name="Pangilinan J."/>
            <person name="Riley R."/>
            <person name="Labutti K."/>
            <person name="Andreopoulos B."/>
            <person name="Lipzen A."/>
            <person name="Chen C."/>
            <person name="Yanf M."/>
            <person name="Daum C."/>
            <person name="Ng V."/>
            <person name="Clum A."/>
            <person name="Steindorff A."/>
            <person name="Ohm R."/>
            <person name="Martin F."/>
            <person name="Silar P."/>
            <person name="Natvig D."/>
            <person name="Lalanne C."/>
            <person name="Gautier V."/>
            <person name="Ament-Velasquez S.L."/>
            <person name="Kruys A."/>
            <person name="Hutchinson M.I."/>
            <person name="Powell A.J."/>
            <person name="Barry K."/>
            <person name="Miller A.N."/>
            <person name="Grigoriev I.V."/>
            <person name="Debuchy R."/>
            <person name="Gladieux P."/>
            <person name="Thoren M.H."/>
            <person name="Johannesson H."/>
        </authorList>
    </citation>
    <scope>NUCLEOTIDE SEQUENCE</scope>
    <source>
        <strain evidence="2">PSN4</strain>
    </source>
</reference>
<gene>
    <name evidence="2" type="ORF">QBC47DRAFT_423380</name>
</gene>
<keyword evidence="3" id="KW-1185">Reference proteome</keyword>
<dbReference type="EMBL" id="MU839834">
    <property type="protein sequence ID" value="KAK1755252.1"/>
    <property type="molecule type" value="Genomic_DNA"/>
</dbReference>
<organism evidence="2 3">
    <name type="scientific">Echria macrotheca</name>
    <dbReference type="NCBI Taxonomy" id="438768"/>
    <lineage>
        <taxon>Eukaryota</taxon>
        <taxon>Fungi</taxon>
        <taxon>Dikarya</taxon>
        <taxon>Ascomycota</taxon>
        <taxon>Pezizomycotina</taxon>
        <taxon>Sordariomycetes</taxon>
        <taxon>Sordariomycetidae</taxon>
        <taxon>Sordariales</taxon>
        <taxon>Schizotheciaceae</taxon>
        <taxon>Echria</taxon>
    </lineage>
</organism>
<keyword evidence="1" id="KW-1133">Transmembrane helix</keyword>
<dbReference type="Pfam" id="PF11374">
    <property type="entry name" value="DUF3176"/>
    <property type="match status" value="1"/>
</dbReference>